<dbReference type="NCBIfam" id="TIGR04448">
    <property type="entry name" value="creatininase"/>
    <property type="match status" value="1"/>
</dbReference>
<keyword evidence="2" id="KW-0479">Metal-binding</keyword>
<organism evidence="6 7">
    <name type="scientific">Fretibacterium fastidiosum</name>
    <dbReference type="NCBI Taxonomy" id="651822"/>
    <lineage>
        <taxon>Bacteria</taxon>
        <taxon>Thermotogati</taxon>
        <taxon>Synergistota</taxon>
        <taxon>Synergistia</taxon>
        <taxon>Synergistales</taxon>
        <taxon>Aminobacteriaceae</taxon>
        <taxon>Fretibacterium</taxon>
    </lineage>
</organism>
<protein>
    <submittedName>
        <fullName evidence="6">Uncharacterized protein, putative amidase</fullName>
        <ecNumber evidence="6">3.5.2.10</ecNumber>
    </submittedName>
</protein>
<dbReference type="GO" id="GO:0009231">
    <property type="term" value="P:riboflavin biosynthetic process"/>
    <property type="evidence" value="ECO:0007669"/>
    <property type="project" value="TreeGrafter"/>
</dbReference>
<dbReference type="GO" id="GO:0016811">
    <property type="term" value="F:hydrolase activity, acting on carbon-nitrogen (but not peptide) bonds, in linear amides"/>
    <property type="evidence" value="ECO:0007669"/>
    <property type="project" value="TreeGrafter"/>
</dbReference>
<dbReference type="Proteomes" id="UP000008957">
    <property type="component" value="Chromosome"/>
</dbReference>
<evidence type="ECO:0000256" key="1">
    <source>
        <dbReference type="ARBA" id="ARBA00001947"/>
    </source>
</evidence>
<reference evidence="7" key="1">
    <citation type="submission" date="2010-03" db="EMBL/GenBank/DDBJ databases">
        <title>The genome sequence of Synergistetes sp. SGP1.</title>
        <authorList>
            <consortium name="metaHIT consortium -- http://www.metahit.eu/"/>
            <person name="Pajon A."/>
            <person name="Turner K."/>
            <person name="Parkhill J."/>
            <person name="Wade W."/>
            <person name="Vartoukian S."/>
        </authorList>
    </citation>
    <scope>NUCLEOTIDE SEQUENCE [LARGE SCALE GENOMIC DNA]</scope>
    <source>
        <strain evidence="7">SGP1</strain>
    </source>
</reference>
<dbReference type="PANTHER" id="PTHR35005:SF1">
    <property type="entry name" value="2-AMINO-5-FORMYLAMINO-6-RIBOSYLAMINOPYRIMIDIN-4(3H)-ONE 5'-MONOPHOSPHATE DEFORMYLASE"/>
    <property type="match status" value="1"/>
</dbReference>
<comment type="similarity">
    <text evidence="5">Belongs to the creatininase superfamily.</text>
</comment>
<keyword evidence="3 6" id="KW-0378">Hydrolase</keyword>
<dbReference type="Pfam" id="PF02633">
    <property type="entry name" value="Creatininase"/>
    <property type="match status" value="1"/>
</dbReference>
<dbReference type="KEGG" id="sbr:SY1_02980"/>
<name>A0AB94IVM6_9BACT</name>
<dbReference type="GO" id="GO:0006602">
    <property type="term" value="P:creatinine catabolic process"/>
    <property type="evidence" value="ECO:0007669"/>
    <property type="project" value="InterPro"/>
</dbReference>
<dbReference type="AlphaFoldDB" id="A0AB94IVM6"/>
<evidence type="ECO:0000256" key="5">
    <source>
        <dbReference type="ARBA" id="ARBA00024029"/>
    </source>
</evidence>
<sequence>MEQRNKKFIQNITWPEYAKAAKDGVLIIPVGSTEQHSQHLPLSVDVIISENFARILTEEIDAYVAPSIAYGYKSNPTSGGGPLFPGTIDLKGNTLVTLTKDILLEFIADGWKKIILMNSHYENQAFLAEAADLTIGKQQEEFPKVILTSWWDNVSQDIIPAVFDERPFRGWDLEHAAVTETSLMLYFAPELVKVELLSDDGIGDDVPRYQRYPVSKTLIPKTGALYTSMTSTAEKGKLITDDVIKNFLRFLKKEFNL</sequence>
<evidence type="ECO:0000256" key="3">
    <source>
        <dbReference type="ARBA" id="ARBA00022801"/>
    </source>
</evidence>
<dbReference type="Gene3D" id="3.40.50.10310">
    <property type="entry name" value="Creatininase"/>
    <property type="match status" value="1"/>
</dbReference>
<evidence type="ECO:0000313" key="6">
    <source>
        <dbReference type="EMBL" id="CBL27806.1"/>
    </source>
</evidence>
<dbReference type="GO" id="GO:0046872">
    <property type="term" value="F:metal ion binding"/>
    <property type="evidence" value="ECO:0007669"/>
    <property type="project" value="UniProtKB-KW"/>
</dbReference>
<dbReference type="InterPro" id="IPR003785">
    <property type="entry name" value="Creatininase/forma_Hydrolase"/>
</dbReference>
<gene>
    <name evidence="6" type="ORF">SY1_02980</name>
</gene>
<evidence type="ECO:0000256" key="4">
    <source>
        <dbReference type="ARBA" id="ARBA00022833"/>
    </source>
</evidence>
<dbReference type="SUPFAM" id="SSF102215">
    <property type="entry name" value="Creatininase"/>
    <property type="match status" value="1"/>
</dbReference>
<comment type="cofactor">
    <cofactor evidence="1">
        <name>Zn(2+)</name>
        <dbReference type="ChEBI" id="CHEBI:29105"/>
    </cofactor>
</comment>
<dbReference type="EMBL" id="FP929056">
    <property type="protein sequence ID" value="CBL27806.1"/>
    <property type="molecule type" value="Genomic_DNA"/>
</dbReference>
<evidence type="ECO:0000256" key="2">
    <source>
        <dbReference type="ARBA" id="ARBA00022723"/>
    </source>
</evidence>
<accession>A0AB94IVM6</accession>
<dbReference type="GO" id="GO:0006601">
    <property type="term" value="P:creatine biosynthetic process"/>
    <property type="evidence" value="ECO:0007669"/>
    <property type="project" value="InterPro"/>
</dbReference>
<reference evidence="6 7" key="2">
    <citation type="submission" date="2010-03" db="EMBL/GenBank/DDBJ databases">
        <authorList>
            <person name="Pajon A."/>
        </authorList>
    </citation>
    <scope>NUCLEOTIDE SEQUENCE [LARGE SCALE GENOMIC DNA]</scope>
    <source>
        <strain evidence="6 7">SGP1</strain>
    </source>
</reference>
<keyword evidence="4" id="KW-0862">Zinc</keyword>
<dbReference type="InterPro" id="IPR024087">
    <property type="entry name" value="Creatininase-like_sf"/>
</dbReference>
<dbReference type="InterPro" id="IPR031034">
    <property type="entry name" value="Creatininase"/>
</dbReference>
<dbReference type="GO" id="GO:0047789">
    <property type="term" value="F:creatininase activity"/>
    <property type="evidence" value="ECO:0007669"/>
    <property type="project" value="UniProtKB-EC"/>
</dbReference>
<proteinExistence type="inferred from homology"/>
<dbReference type="PANTHER" id="PTHR35005">
    <property type="entry name" value="3-DEHYDRO-SCYLLO-INOSOSE HYDROLASE"/>
    <property type="match status" value="1"/>
</dbReference>
<dbReference type="EC" id="3.5.2.10" evidence="6"/>
<keyword evidence="7" id="KW-1185">Reference proteome</keyword>
<evidence type="ECO:0000313" key="7">
    <source>
        <dbReference type="Proteomes" id="UP000008957"/>
    </source>
</evidence>